<feature type="compositionally biased region" description="Low complexity" evidence="4">
    <location>
        <begin position="58"/>
        <end position="80"/>
    </location>
</feature>
<keyword evidence="5" id="KW-0812">Transmembrane</keyword>
<dbReference type="GO" id="GO:0005778">
    <property type="term" value="C:peroxisomal membrane"/>
    <property type="evidence" value="ECO:0007669"/>
    <property type="project" value="TreeGrafter"/>
</dbReference>
<feature type="region of interest" description="Disordered" evidence="4">
    <location>
        <begin position="1"/>
        <end position="107"/>
    </location>
</feature>
<organism evidence="6 7">
    <name type="scientific">Hamiltosporidium magnivora</name>
    <dbReference type="NCBI Taxonomy" id="148818"/>
    <lineage>
        <taxon>Eukaryota</taxon>
        <taxon>Fungi</taxon>
        <taxon>Fungi incertae sedis</taxon>
        <taxon>Microsporidia</taxon>
        <taxon>Dubosqiidae</taxon>
        <taxon>Hamiltosporidium</taxon>
    </lineage>
</organism>
<evidence type="ECO:0000313" key="6">
    <source>
        <dbReference type="EMBL" id="TBU08943.1"/>
    </source>
</evidence>
<sequence length="555" mass="62142">MPQKNFGSIYSTSSKKKKTKTVASEVEKMSKTNTNDINNSVLPQSSGKKVNDTKDSKININIKNISKTHPENKNNLLNNNEEPKSTTILETEESKNHQAKQKETEELKRDINQKVKENSKHFTDILKSNNINVTNLVTDDDFSPVANRCCENIIGYKKIPMGISKYSFQINGRGFWVPLCTTEGALVASMCRGIKLLNRGYLEGVVENVGITRSFSVEFYKFKDAVNFYKELKKDVYHILDEEIKDEVSPEKAKAILKEGGEYYHVRDVLIESMIKECDPSSAEQKKEEPKENVSLVDRLTKIGNSTSNYLKVKSISTKHIINNTVFIKVHAYSGEAMGMNMITKACKAMIDYLRTNYNIKTSCLSANICTDKKWSIENYCNGRGRRVFMNIFISEEDCLEVLKVTCADLYKTYYSKICLGSALVLGNFNCQAANYIAALFIALGQDCGQIIESSNCLLSMEKIDLGLNISLLMPSIVVGVLGGGTHLEPSKEFLKQFYINESKNVITDKRYDSSYAPSYLALLVAGVVLAGELSALGALTNDTLMDAHLKLNRI</sequence>
<evidence type="ECO:0000256" key="3">
    <source>
        <dbReference type="ARBA" id="ARBA00023002"/>
    </source>
</evidence>
<feature type="transmembrane region" description="Helical" evidence="5">
    <location>
        <begin position="466"/>
        <end position="488"/>
    </location>
</feature>
<dbReference type="PROSITE" id="PS00318">
    <property type="entry name" value="HMG_COA_REDUCTASE_2"/>
    <property type="match status" value="1"/>
</dbReference>
<feature type="compositionally biased region" description="Polar residues" evidence="4">
    <location>
        <begin position="1"/>
        <end position="10"/>
    </location>
</feature>
<dbReference type="EMBL" id="PITI01000081">
    <property type="protein sequence ID" value="TBU08943.1"/>
    <property type="molecule type" value="Genomic_DNA"/>
</dbReference>
<dbReference type="PRINTS" id="PR00071">
    <property type="entry name" value="HMGCOARDTASE"/>
</dbReference>
<dbReference type="InterPro" id="IPR002202">
    <property type="entry name" value="HMG_CoA_Rdtase"/>
</dbReference>
<feature type="compositionally biased region" description="Basic and acidic residues" evidence="4">
    <location>
        <begin position="92"/>
        <end position="107"/>
    </location>
</feature>
<dbReference type="Proteomes" id="UP000291404">
    <property type="component" value="Unassembled WGS sequence"/>
</dbReference>
<name>A0A4Q9LKX4_9MICR</name>
<dbReference type="InterPro" id="IPR009023">
    <property type="entry name" value="HMG_CoA_Rdtase_NAD(P)-bd_sf"/>
</dbReference>
<keyword evidence="3" id="KW-0560">Oxidoreductase</keyword>
<dbReference type="InterPro" id="IPR023074">
    <property type="entry name" value="HMG_CoA_Rdtase_cat_sf"/>
</dbReference>
<dbReference type="GO" id="GO:0015936">
    <property type="term" value="P:coenzyme A metabolic process"/>
    <property type="evidence" value="ECO:0007669"/>
    <property type="project" value="InterPro"/>
</dbReference>
<feature type="compositionally biased region" description="Polar residues" evidence="4">
    <location>
        <begin position="31"/>
        <end position="48"/>
    </location>
</feature>
<dbReference type="VEuPathDB" id="MicrosporidiaDB:CWI36_0081p0030"/>
<dbReference type="SUPFAM" id="SSF55035">
    <property type="entry name" value="NAD-binding domain of HMG-CoA reductase"/>
    <property type="match status" value="1"/>
</dbReference>
<protein>
    <recommendedName>
        <fullName evidence="2">hydroxymethylglutaryl-CoA reductase (NADPH)</fullName>
        <ecNumber evidence="2">1.1.1.34</ecNumber>
    </recommendedName>
</protein>
<dbReference type="Gene3D" id="3.90.770.10">
    <property type="entry name" value="3-hydroxy-3-methylglutaryl-coenzyme A Reductase, Chain A, domain 2"/>
    <property type="match status" value="2"/>
</dbReference>
<dbReference type="SUPFAM" id="SSF56542">
    <property type="entry name" value="Substrate-binding domain of HMG-CoA reductase"/>
    <property type="match status" value="1"/>
</dbReference>
<evidence type="ECO:0000313" key="7">
    <source>
        <dbReference type="Proteomes" id="UP000291404"/>
    </source>
</evidence>
<dbReference type="VEuPathDB" id="MicrosporidiaDB:CWI39_0051p0040"/>
<comment type="caution">
    <text evidence="6">The sequence shown here is derived from an EMBL/GenBank/DDBJ whole genome shotgun (WGS) entry which is preliminary data.</text>
</comment>
<dbReference type="Pfam" id="PF00368">
    <property type="entry name" value="HMG-CoA_red"/>
    <property type="match status" value="2"/>
</dbReference>
<dbReference type="GO" id="GO:0016126">
    <property type="term" value="P:sterol biosynthetic process"/>
    <property type="evidence" value="ECO:0007669"/>
    <property type="project" value="TreeGrafter"/>
</dbReference>
<keyword evidence="7" id="KW-1185">Reference proteome</keyword>
<dbReference type="GO" id="GO:0004420">
    <property type="term" value="F:hydroxymethylglutaryl-CoA reductase (NADPH) activity"/>
    <property type="evidence" value="ECO:0007669"/>
    <property type="project" value="UniProtKB-EC"/>
</dbReference>
<keyword evidence="5" id="KW-0472">Membrane</keyword>
<evidence type="ECO:0000256" key="5">
    <source>
        <dbReference type="SAM" id="Phobius"/>
    </source>
</evidence>
<evidence type="ECO:0000256" key="2">
    <source>
        <dbReference type="ARBA" id="ARBA00012999"/>
    </source>
</evidence>
<evidence type="ECO:0000256" key="1">
    <source>
        <dbReference type="ARBA" id="ARBA00007661"/>
    </source>
</evidence>
<dbReference type="EC" id="1.1.1.34" evidence="2"/>
<gene>
    <name evidence="6" type="ORF">CWI36_0081p0030</name>
</gene>
<dbReference type="STRING" id="148818.A0A4Q9LKX4"/>
<dbReference type="PROSITE" id="PS50065">
    <property type="entry name" value="HMG_COA_REDUCTASE_4"/>
    <property type="match status" value="1"/>
</dbReference>
<evidence type="ECO:0000256" key="4">
    <source>
        <dbReference type="SAM" id="MobiDB-lite"/>
    </source>
</evidence>
<dbReference type="Gene3D" id="3.30.70.420">
    <property type="entry name" value="Hydroxymethylglutaryl-CoA reductase, class I/II, NAD/NADP-binding domain"/>
    <property type="match status" value="1"/>
</dbReference>
<dbReference type="InterPro" id="IPR023076">
    <property type="entry name" value="HMG_CoA_Rdtase_CS"/>
</dbReference>
<dbReference type="PANTHER" id="PTHR10572">
    <property type="entry name" value="3-HYDROXY-3-METHYLGLUTARYL-COENZYME A REDUCTASE"/>
    <property type="match status" value="1"/>
</dbReference>
<dbReference type="PANTHER" id="PTHR10572:SF24">
    <property type="entry name" value="3-HYDROXY-3-METHYLGLUTARYL-COENZYME A REDUCTASE"/>
    <property type="match status" value="1"/>
</dbReference>
<dbReference type="GO" id="GO:0005789">
    <property type="term" value="C:endoplasmic reticulum membrane"/>
    <property type="evidence" value="ECO:0007669"/>
    <property type="project" value="TreeGrafter"/>
</dbReference>
<comment type="similarity">
    <text evidence="1">Belongs to the HMG-CoA reductase family.</text>
</comment>
<proteinExistence type="inferred from homology"/>
<feature type="transmembrane region" description="Helical" evidence="5">
    <location>
        <begin position="520"/>
        <end position="540"/>
    </location>
</feature>
<dbReference type="AlphaFoldDB" id="A0A4Q9LKX4"/>
<keyword evidence="5" id="KW-1133">Transmembrane helix</keyword>
<accession>A0A4Q9LKX4</accession>
<reference evidence="6 7" key="1">
    <citation type="submission" date="2017-12" db="EMBL/GenBank/DDBJ databases">
        <authorList>
            <person name="Pombert J.-F."/>
            <person name="Haag K.L."/>
            <person name="Ebert D."/>
        </authorList>
    </citation>
    <scope>NUCLEOTIDE SEQUENCE [LARGE SCALE GENOMIC DNA]</scope>
    <source>
        <strain evidence="6">BE-OM-2</strain>
    </source>
</reference>
<dbReference type="GO" id="GO:0008299">
    <property type="term" value="P:isoprenoid biosynthetic process"/>
    <property type="evidence" value="ECO:0007669"/>
    <property type="project" value="TreeGrafter"/>
</dbReference>
<dbReference type="InterPro" id="IPR009029">
    <property type="entry name" value="HMG_CoA_Rdtase_sub-bd_dom_sf"/>
</dbReference>